<protein>
    <recommendedName>
        <fullName evidence="5">Cell division protein ZipA</fullName>
    </recommendedName>
</protein>
<dbReference type="OrthoDB" id="9152881at2"/>
<organism evidence="3 4">
    <name type="scientific">Sutterella wadsworthensis 2_1_59BFAA</name>
    <dbReference type="NCBI Taxonomy" id="742823"/>
    <lineage>
        <taxon>Bacteria</taxon>
        <taxon>Pseudomonadati</taxon>
        <taxon>Pseudomonadota</taxon>
        <taxon>Betaproteobacteria</taxon>
        <taxon>Burkholderiales</taxon>
        <taxon>Sutterellaceae</taxon>
        <taxon>Sutterella</taxon>
    </lineage>
</organism>
<dbReference type="RefSeq" id="WP_005435892.1">
    <property type="nucleotide sequence ID" value="NZ_JH815517.1"/>
</dbReference>
<dbReference type="EMBL" id="ADMG01000035">
    <property type="protein sequence ID" value="EKB30930.1"/>
    <property type="molecule type" value="Genomic_DNA"/>
</dbReference>
<sequence>MSQTQIILIVAALVVIAFFFWRSMREERRMRASRKARLQAGGDVRKDVLAEEKPEPRVEPQLEDMVDDEPHEAVQPASGDDLPSEKPPVYERFAEEQKARLEREAARGGRKAGRIAGIEKPPVDHGIQWVLDVTPYEGKTFPLGSMDSLVTQIRQLSLPLPVSLWAKSVEDGLYYPSECLPAEAVHIVATILIANRAAVLDDVSASSFLQVLEQTAAQNDVDVRTSCDIKTAVSTAVQISRFIHYYDKLIEVSIVPAPREEGLTLEEVTKVAEGAGFVSASGRWELRIDEGSREPLMTLSLAGADSSQLRLSFDVPLANVPRGDLKRFFQLANHIACHLGGVWVDGAGNRIEAAGGLILQDEIEHQDAQMAASGVRPGSERARLLFSRSA</sequence>
<comment type="caution">
    <text evidence="3">The sequence shown here is derived from an EMBL/GenBank/DDBJ whole genome shotgun (WGS) entry which is preliminary data.</text>
</comment>
<dbReference type="AlphaFoldDB" id="K1JH42"/>
<accession>K1JH42</accession>
<dbReference type="STRING" id="742823.HMPREF9465_01620"/>
<keyword evidence="4" id="KW-1185">Reference proteome</keyword>
<feature type="region of interest" description="Disordered" evidence="1">
    <location>
        <begin position="45"/>
        <end position="87"/>
    </location>
</feature>
<evidence type="ECO:0000256" key="1">
    <source>
        <dbReference type="SAM" id="MobiDB-lite"/>
    </source>
</evidence>
<keyword evidence="2" id="KW-0812">Transmembrane</keyword>
<gene>
    <name evidence="3" type="ORF">HMPREF9465_01620</name>
</gene>
<evidence type="ECO:0000313" key="3">
    <source>
        <dbReference type="EMBL" id="EKB30930.1"/>
    </source>
</evidence>
<dbReference type="HOGENOM" id="CLU_672543_0_0_4"/>
<evidence type="ECO:0008006" key="5">
    <source>
        <dbReference type="Google" id="ProtNLM"/>
    </source>
</evidence>
<keyword evidence="2" id="KW-1133">Transmembrane helix</keyword>
<feature type="compositionally biased region" description="Acidic residues" evidence="1">
    <location>
        <begin position="61"/>
        <end position="70"/>
    </location>
</feature>
<dbReference type="Proteomes" id="UP000005835">
    <property type="component" value="Unassembled WGS sequence"/>
</dbReference>
<keyword evidence="2" id="KW-0472">Membrane</keyword>
<evidence type="ECO:0000313" key="4">
    <source>
        <dbReference type="Proteomes" id="UP000005835"/>
    </source>
</evidence>
<proteinExistence type="predicted"/>
<evidence type="ECO:0000256" key="2">
    <source>
        <dbReference type="SAM" id="Phobius"/>
    </source>
</evidence>
<feature type="transmembrane region" description="Helical" evidence="2">
    <location>
        <begin position="6"/>
        <end position="24"/>
    </location>
</feature>
<feature type="compositionally biased region" description="Basic and acidic residues" evidence="1">
    <location>
        <begin position="45"/>
        <end position="60"/>
    </location>
</feature>
<name>K1JH42_9BURK</name>
<reference evidence="3 4" key="1">
    <citation type="submission" date="2012-05" db="EMBL/GenBank/DDBJ databases">
        <title>The Genome Sequence of Sutterella wadsworthensis 2_1_59BFAA.</title>
        <authorList>
            <consortium name="The Broad Institute Genome Sequencing Platform"/>
            <person name="Earl A."/>
            <person name="Ward D."/>
            <person name="Feldgarden M."/>
            <person name="Gevers D."/>
            <person name="Daigneault M."/>
            <person name="Strauss J."/>
            <person name="Allen-Vercoe E."/>
            <person name="Walker B."/>
            <person name="Young S.K."/>
            <person name="Zeng Q."/>
            <person name="Gargeya S."/>
            <person name="Fitzgerald M."/>
            <person name="Haas B."/>
            <person name="Abouelleil A."/>
            <person name="Alvarado L."/>
            <person name="Arachchi H.M."/>
            <person name="Berlin A.M."/>
            <person name="Chapman S.B."/>
            <person name="Goldberg J."/>
            <person name="Griggs A."/>
            <person name="Gujja S."/>
            <person name="Hansen M."/>
            <person name="Howarth C."/>
            <person name="Imamovic A."/>
            <person name="Larimer J."/>
            <person name="McCowen C."/>
            <person name="Montmayeur A."/>
            <person name="Murphy C."/>
            <person name="Neiman D."/>
            <person name="Pearson M."/>
            <person name="Priest M."/>
            <person name="Roberts A."/>
            <person name="Saif S."/>
            <person name="Shea T."/>
            <person name="Sisk P."/>
            <person name="Sykes S."/>
            <person name="Wortman J."/>
            <person name="Nusbaum C."/>
            <person name="Birren B."/>
        </authorList>
    </citation>
    <scope>NUCLEOTIDE SEQUENCE [LARGE SCALE GENOMIC DNA]</scope>
    <source>
        <strain evidence="3 4">2_1_59BFAA</strain>
    </source>
</reference>
<dbReference type="eggNOG" id="ENOG50301I6">
    <property type="taxonomic scope" value="Bacteria"/>
</dbReference>
<dbReference type="PATRIC" id="fig|742823.3.peg.1613"/>